<dbReference type="EMBL" id="CACSIK010000001">
    <property type="protein sequence ID" value="CAA0087211.1"/>
    <property type="molecule type" value="Genomic_DNA"/>
</dbReference>
<organism evidence="3 5">
    <name type="scientific">Zhongshania aliphaticivorans</name>
    <dbReference type="NCBI Taxonomy" id="1470434"/>
    <lineage>
        <taxon>Bacteria</taxon>
        <taxon>Pseudomonadati</taxon>
        <taxon>Pseudomonadota</taxon>
        <taxon>Gammaproteobacteria</taxon>
        <taxon>Cellvibrionales</taxon>
        <taxon>Spongiibacteraceae</taxon>
        <taxon>Zhongshania</taxon>
    </lineage>
</organism>
<evidence type="ECO:0000313" key="2">
    <source>
        <dbReference type="EMBL" id="CAA0087211.1"/>
    </source>
</evidence>
<feature type="chain" id="PRO_5036150530" description="DUF3012 domain-containing protein" evidence="1">
    <location>
        <begin position="21"/>
        <end position="55"/>
    </location>
</feature>
<dbReference type="RefSeq" id="WP_200842614.1">
    <property type="nucleotide sequence ID" value="NZ_CACSIK010000001.1"/>
</dbReference>
<name>A0A5S9Q9V4_9GAMM</name>
<dbReference type="Proteomes" id="UP000439591">
    <property type="component" value="Unassembled WGS sequence"/>
</dbReference>
<reference evidence="4 5" key="1">
    <citation type="submission" date="2019-11" db="EMBL/GenBank/DDBJ databases">
        <authorList>
            <person name="Holert J."/>
        </authorList>
    </citation>
    <scope>NUCLEOTIDE SEQUENCE [LARGE SCALE GENOMIC DNA]</scope>
    <source>
        <strain evidence="3">BC3_2A</strain>
        <strain evidence="2">SB11_1A</strain>
    </source>
</reference>
<dbReference type="Pfam" id="PF11216">
    <property type="entry name" value="DUF3012"/>
    <property type="match status" value="1"/>
</dbReference>
<dbReference type="EMBL" id="CACSIM010000005">
    <property type="protein sequence ID" value="CAA0114294.1"/>
    <property type="molecule type" value="Genomic_DNA"/>
</dbReference>
<dbReference type="PROSITE" id="PS51257">
    <property type="entry name" value="PROKAR_LIPOPROTEIN"/>
    <property type="match status" value="1"/>
</dbReference>
<dbReference type="Proteomes" id="UP000435877">
    <property type="component" value="Unassembled WGS sequence"/>
</dbReference>
<gene>
    <name evidence="2" type="ORF">IHBHHGIJ_01244</name>
    <name evidence="3" type="ORF">KFEGEMFD_02984</name>
</gene>
<evidence type="ECO:0000313" key="3">
    <source>
        <dbReference type="EMBL" id="CAA0114294.1"/>
    </source>
</evidence>
<feature type="signal peptide" evidence="1">
    <location>
        <begin position="1"/>
        <end position="20"/>
    </location>
</feature>
<dbReference type="InterPro" id="IPR021379">
    <property type="entry name" value="DUF3012"/>
</dbReference>
<keyword evidence="4" id="KW-1185">Reference proteome</keyword>
<evidence type="ECO:0000313" key="4">
    <source>
        <dbReference type="Proteomes" id="UP000435877"/>
    </source>
</evidence>
<accession>A0A5S9Q9V4</accession>
<proteinExistence type="predicted"/>
<evidence type="ECO:0000313" key="5">
    <source>
        <dbReference type="Proteomes" id="UP000439591"/>
    </source>
</evidence>
<sequence length="55" mass="5924">MKIIKLFGLLAVAYMISGCAPEVGSDAWCEALGKKSKADWSTNEALDFAKNCLVD</sequence>
<protein>
    <recommendedName>
        <fullName evidence="6">DUF3012 domain-containing protein</fullName>
    </recommendedName>
</protein>
<evidence type="ECO:0008006" key="6">
    <source>
        <dbReference type="Google" id="ProtNLM"/>
    </source>
</evidence>
<keyword evidence="1" id="KW-0732">Signal</keyword>
<dbReference type="AlphaFoldDB" id="A0A5S9Q9V4"/>
<evidence type="ECO:0000256" key="1">
    <source>
        <dbReference type="SAM" id="SignalP"/>
    </source>
</evidence>